<evidence type="ECO:0000313" key="2">
    <source>
        <dbReference type="EMBL" id="NGN69666.1"/>
    </source>
</evidence>
<feature type="region of interest" description="Disordered" evidence="1">
    <location>
        <begin position="641"/>
        <end position="809"/>
    </location>
</feature>
<feature type="compositionally biased region" description="Gly residues" evidence="1">
    <location>
        <begin position="714"/>
        <end position="799"/>
    </location>
</feature>
<dbReference type="EMBL" id="JAAKZV010000325">
    <property type="protein sequence ID" value="NGN69666.1"/>
    <property type="molecule type" value="Genomic_DNA"/>
</dbReference>
<keyword evidence="2" id="KW-0547">Nucleotide-binding</keyword>
<feature type="compositionally biased region" description="Acidic residues" evidence="1">
    <location>
        <begin position="694"/>
        <end position="710"/>
    </location>
</feature>
<comment type="caution">
    <text evidence="2">The sequence shown here is derived from an EMBL/GenBank/DDBJ whole genome shotgun (WGS) entry which is preliminary data.</text>
</comment>
<dbReference type="Gene3D" id="3.40.50.300">
    <property type="entry name" value="P-loop containing nucleotide triphosphate hydrolases"/>
    <property type="match status" value="1"/>
</dbReference>
<feature type="compositionally biased region" description="Basic and acidic residues" evidence="1">
    <location>
        <begin position="43"/>
        <end position="55"/>
    </location>
</feature>
<keyword evidence="3" id="KW-1185">Reference proteome</keyword>
<name>A0A6G4UDB8_9ACTN</name>
<feature type="compositionally biased region" description="Acidic residues" evidence="1">
    <location>
        <begin position="655"/>
        <end position="667"/>
    </location>
</feature>
<dbReference type="SUPFAM" id="SSF52540">
    <property type="entry name" value="P-loop containing nucleoside triphosphate hydrolases"/>
    <property type="match status" value="1"/>
</dbReference>
<feature type="compositionally biased region" description="Low complexity" evidence="1">
    <location>
        <begin position="56"/>
        <end position="67"/>
    </location>
</feature>
<feature type="region of interest" description="Disordered" evidence="1">
    <location>
        <begin position="39"/>
        <end position="83"/>
    </location>
</feature>
<organism evidence="2 3">
    <name type="scientific">Streptomyces coryli</name>
    <dbReference type="NCBI Taxonomy" id="1128680"/>
    <lineage>
        <taxon>Bacteria</taxon>
        <taxon>Bacillati</taxon>
        <taxon>Actinomycetota</taxon>
        <taxon>Actinomycetes</taxon>
        <taxon>Kitasatosporales</taxon>
        <taxon>Streptomycetaceae</taxon>
        <taxon>Streptomyces</taxon>
    </lineage>
</organism>
<keyword evidence="2" id="KW-0067">ATP-binding</keyword>
<dbReference type="RefSeq" id="WP_165244804.1">
    <property type="nucleotide sequence ID" value="NZ_JAAKZV010000325.1"/>
</dbReference>
<reference evidence="2 3" key="1">
    <citation type="submission" date="2020-02" db="EMBL/GenBank/DDBJ databases">
        <title>Whole-genome analyses of novel actinobacteria.</title>
        <authorList>
            <person name="Sahin N."/>
        </authorList>
    </citation>
    <scope>NUCLEOTIDE SEQUENCE [LARGE SCALE GENOMIC DNA]</scope>
    <source>
        <strain evidence="2 3">A7024</strain>
    </source>
</reference>
<protein>
    <submittedName>
        <fullName evidence="2">ATP-binding protein</fullName>
    </submittedName>
</protein>
<evidence type="ECO:0000313" key="3">
    <source>
        <dbReference type="Proteomes" id="UP000481583"/>
    </source>
</evidence>
<accession>A0A6G4UDB8</accession>
<dbReference type="GO" id="GO:0005524">
    <property type="term" value="F:ATP binding"/>
    <property type="evidence" value="ECO:0007669"/>
    <property type="project" value="UniProtKB-KW"/>
</dbReference>
<gene>
    <name evidence="2" type="ORF">G5C51_37995</name>
</gene>
<dbReference type="AlphaFoldDB" id="A0A6G4UDB8"/>
<proteinExistence type="predicted"/>
<feature type="compositionally biased region" description="Low complexity" evidence="1">
    <location>
        <begin position="800"/>
        <end position="809"/>
    </location>
</feature>
<dbReference type="Proteomes" id="UP000481583">
    <property type="component" value="Unassembled WGS sequence"/>
</dbReference>
<evidence type="ECO:0000256" key="1">
    <source>
        <dbReference type="SAM" id="MobiDB-lite"/>
    </source>
</evidence>
<sequence>MDPINRRRPAAHSAGAARAVQLVAGEYRVTVNPVDGSMVEALHPGERPTNPERHPGAGSAGAAARPGVPAPPPGATGPALPFLDRDEDRDRLVRLLARGRSVRVTGPAGSGRTTLLDAVAADCADLAPDGVIRLSGHRRTPTDLLYELYAAAFDASGLRPDRPQLLALLQEIGAVVVLDDLEFGGAGLDELLDATPECAFLISALPQAPAPSSVAHVEEVFLTGIGRPASQKLLAAAARRPLTEDETTWASDVWFESEGLPLRFVQAGALLRQRDELRAAAAESGGAAEEPLPTLAVSAAPAELLASRASGQARSALRFAVALGGVCPHPAHLPALAGDQHADTALAELVALGLTTVVGGRYGLAPGVTAQLAEAGYAQTPEGADPPVLTAAQHYAWWAGHASVTPSRIAEEADAILASLEALAGSPTPGHAAAAVLLARTAAPAFAAAQAWTVWEKTLRLGQQAARLAGEVGQEAYFHHELGILALCTGRLDRALAELEASVALRGAISDRGGELVGRRALALVADRGGFELPGMPGPGDEPGLYAPAAAVPEPGPELGAEPREEPLPVPEGPTIMLGQVRATGDDAYPAYGASEEPSRRTVGALPAKRRNLVAAAAGALAVAVLGTFVTITAIGGEENDKPASQVKVDKSASEEGESGLTPEEESSGSRSPARDGSQPGTSTDSPSPSSSNSDDESESPSDDPSESESDGGTTTGGGSTDGGSSTDGGTTGGSSTGGPTTGGPTGGTTDGGTTDGGTTDGGTTDGGTTDGGTTDGGTTDGGTTTGTTDGGTTDGGTTTGTAAGGTTP</sequence>
<dbReference type="InterPro" id="IPR027417">
    <property type="entry name" value="P-loop_NTPase"/>
</dbReference>